<dbReference type="AlphaFoldDB" id="A0A067PTM8"/>
<sequence length="197" mass="22847">KAFDRLASMKCFQRVSGHHNRLLSLYAPCLYDRYQTTMKAVFNHHPNLKRPFKSSVWPAVTFNLGPHSVTKEHVDTRNYTAGACPITVLGSYDPMKGSHMVLWDLKLIIEFPPGSTIILPSSTLRHGNTTIQPHKCWYSFTQYTSGTIFCWFNYGFRSTQQLLEEDPELFARMEMERDTRWAESLNLFSTVDEYKPL</sequence>
<name>A0A067PTM8_9AGAM</name>
<dbReference type="STRING" id="933084.A0A067PTM8"/>
<gene>
    <name evidence="1" type="ORF">JAAARDRAFT_136729</name>
</gene>
<proteinExistence type="predicted"/>
<evidence type="ECO:0000313" key="1">
    <source>
        <dbReference type="EMBL" id="KDQ53696.1"/>
    </source>
</evidence>
<evidence type="ECO:0000313" key="2">
    <source>
        <dbReference type="Proteomes" id="UP000027265"/>
    </source>
</evidence>
<dbReference type="Proteomes" id="UP000027265">
    <property type="component" value="Unassembled WGS sequence"/>
</dbReference>
<reference evidence="2" key="1">
    <citation type="journal article" date="2014" name="Proc. Natl. Acad. Sci. U.S.A.">
        <title>Extensive sampling of basidiomycete genomes demonstrates inadequacy of the white-rot/brown-rot paradigm for wood decay fungi.</title>
        <authorList>
            <person name="Riley R."/>
            <person name="Salamov A.A."/>
            <person name="Brown D.W."/>
            <person name="Nagy L.G."/>
            <person name="Floudas D."/>
            <person name="Held B.W."/>
            <person name="Levasseur A."/>
            <person name="Lombard V."/>
            <person name="Morin E."/>
            <person name="Otillar R."/>
            <person name="Lindquist E.A."/>
            <person name="Sun H."/>
            <person name="LaButti K.M."/>
            <person name="Schmutz J."/>
            <person name="Jabbour D."/>
            <person name="Luo H."/>
            <person name="Baker S.E."/>
            <person name="Pisabarro A.G."/>
            <person name="Walton J.D."/>
            <person name="Blanchette R.A."/>
            <person name="Henrissat B."/>
            <person name="Martin F."/>
            <person name="Cullen D."/>
            <person name="Hibbett D.S."/>
            <person name="Grigoriev I.V."/>
        </authorList>
    </citation>
    <scope>NUCLEOTIDE SEQUENCE [LARGE SCALE GENOMIC DNA]</scope>
    <source>
        <strain evidence="2">MUCL 33604</strain>
    </source>
</reference>
<feature type="non-terminal residue" evidence="1">
    <location>
        <position position="1"/>
    </location>
</feature>
<evidence type="ECO:0008006" key="3">
    <source>
        <dbReference type="Google" id="ProtNLM"/>
    </source>
</evidence>
<keyword evidence="2" id="KW-1185">Reference proteome</keyword>
<dbReference type="OrthoDB" id="3253621at2759"/>
<dbReference type="HOGENOM" id="CLU_031314_0_0_1"/>
<dbReference type="InParanoid" id="A0A067PTM8"/>
<protein>
    <recommendedName>
        <fullName evidence="3">Fe2OG dioxygenase domain-containing protein</fullName>
    </recommendedName>
</protein>
<organism evidence="1 2">
    <name type="scientific">Jaapia argillacea MUCL 33604</name>
    <dbReference type="NCBI Taxonomy" id="933084"/>
    <lineage>
        <taxon>Eukaryota</taxon>
        <taxon>Fungi</taxon>
        <taxon>Dikarya</taxon>
        <taxon>Basidiomycota</taxon>
        <taxon>Agaricomycotina</taxon>
        <taxon>Agaricomycetes</taxon>
        <taxon>Agaricomycetidae</taxon>
        <taxon>Jaapiales</taxon>
        <taxon>Jaapiaceae</taxon>
        <taxon>Jaapia</taxon>
    </lineage>
</organism>
<dbReference type="Gene3D" id="3.60.130.30">
    <property type="match status" value="1"/>
</dbReference>
<dbReference type="EMBL" id="KL197732">
    <property type="protein sequence ID" value="KDQ53696.1"/>
    <property type="molecule type" value="Genomic_DNA"/>
</dbReference>
<accession>A0A067PTM8</accession>